<feature type="compositionally biased region" description="Basic and acidic residues" evidence="1">
    <location>
        <begin position="85"/>
        <end position="102"/>
    </location>
</feature>
<protein>
    <submittedName>
        <fullName evidence="2">EKA-like protein</fullName>
    </submittedName>
</protein>
<proteinExistence type="predicted"/>
<gene>
    <name evidence="2" type="ORF">BGHDH14_bgh06828</name>
</gene>
<evidence type="ECO:0000313" key="3">
    <source>
        <dbReference type="Proteomes" id="UP000015441"/>
    </source>
</evidence>
<organism evidence="2 3">
    <name type="scientific">Blumeria graminis f. sp. hordei (strain DH14)</name>
    <name type="common">Barley powdery mildew</name>
    <name type="synonym">Oidium monilioides f. sp. hordei</name>
    <dbReference type="NCBI Taxonomy" id="546991"/>
    <lineage>
        <taxon>Eukaryota</taxon>
        <taxon>Fungi</taxon>
        <taxon>Dikarya</taxon>
        <taxon>Ascomycota</taxon>
        <taxon>Pezizomycotina</taxon>
        <taxon>Leotiomycetes</taxon>
        <taxon>Erysiphales</taxon>
        <taxon>Erysiphaceae</taxon>
        <taxon>Blumeria</taxon>
        <taxon>Blumeria hordei</taxon>
    </lineage>
</organism>
<feature type="region of interest" description="Disordered" evidence="1">
    <location>
        <begin position="239"/>
        <end position="259"/>
    </location>
</feature>
<sequence>MPPVRKKLPNAMLDNARVRPRAPAKTPGLAQKLSSMIASEAFIEGKSPNLPDKEMTDSEPVRSAKIGPETHTPIELAPETSTSRKGKEVVREKTTEHAETSARKFAVPSSKGTASTSAPEYPPELQSVMEAEKRRTTQITARLAICSTAISSVEAALSPLSIGDNKEFVDGIKVYLRAVIGQFVQSGPGSTPPVLPARPANPLSPRAPEIRVPNPTKIQAPAPKTTWATVARAGLVSSAGPSTKKAVPPAQKAKGANTRTAADTRLFLRLARNHPHRLLAPAGVRSAVSEALGTAANDITLVQRVQTGFALTAKNELARNELLDSSTSRSVSGIKLEPASNLVAMQIATVPETIQTLDGPIVVTAKMVADEVTRVTKLVPFLVRPHGTCKPGAPYQSWQALFPRESTPRPGFRLFDDSGAAKLFQPRRKIVQCHRCLGFHASRGCSRAPACWNCGSKMHSEAECKAPTRCRNCGGPHRSDSRSCKARPNKSGPVKKEQLAIIRKLEQKNHADYARIKAAAEKTIEAIYGAKNDVCMSDGSGFGILDSEEEV</sequence>
<comment type="caution">
    <text evidence="2">The sequence shown here is derived from an EMBL/GenBank/DDBJ whole genome shotgun (WGS) entry which is preliminary data.</text>
</comment>
<dbReference type="AlphaFoldDB" id="N1JLL7"/>
<evidence type="ECO:0000256" key="1">
    <source>
        <dbReference type="SAM" id="MobiDB-lite"/>
    </source>
</evidence>
<accession>N1JLL7</accession>
<dbReference type="Proteomes" id="UP000015441">
    <property type="component" value="Unassembled WGS sequence"/>
</dbReference>
<keyword evidence="3" id="KW-1185">Reference proteome</keyword>
<dbReference type="InParanoid" id="N1JLL7"/>
<dbReference type="OrthoDB" id="3611560at2759"/>
<feature type="compositionally biased region" description="Basic and acidic residues" evidence="1">
    <location>
        <begin position="51"/>
        <end position="62"/>
    </location>
</feature>
<dbReference type="HOGENOM" id="CLU_018153_0_0_1"/>
<reference evidence="2 3" key="1">
    <citation type="journal article" date="2010" name="Science">
        <title>Genome expansion and gene loss in powdery mildew fungi reveal tradeoffs in extreme parasitism.</title>
        <authorList>
            <person name="Spanu P.D."/>
            <person name="Abbott J.C."/>
            <person name="Amselem J."/>
            <person name="Burgis T.A."/>
            <person name="Soanes D.M."/>
            <person name="Stueber K."/>
            <person name="Ver Loren van Themaat E."/>
            <person name="Brown J.K.M."/>
            <person name="Butcher S.A."/>
            <person name="Gurr S.J."/>
            <person name="Lebrun M.-H."/>
            <person name="Ridout C.J."/>
            <person name="Schulze-Lefert P."/>
            <person name="Talbot N.J."/>
            <person name="Ahmadinejad N."/>
            <person name="Ametz C."/>
            <person name="Barton G.R."/>
            <person name="Benjdia M."/>
            <person name="Bidzinski P."/>
            <person name="Bindschedler L.V."/>
            <person name="Both M."/>
            <person name="Brewer M.T."/>
            <person name="Cadle-Davidson L."/>
            <person name="Cadle-Davidson M.M."/>
            <person name="Collemare J."/>
            <person name="Cramer R."/>
            <person name="Frenkel O."/>
            <person name="Godfrey D."/>
            <person name="Harriman J."/>
            <person name="Hoede C."/>
            <person name="King B.C."/>
            <person name="Klages S."/>
            <person name="Kleemann J."/>
            <person name="Knoll D."/>
            <person name="Koti P.S."/>
            <person name="Kreplak J."/>
            <person name="Lopez-Ruiz F.J."/>
            <person name="Lu X."/>
            <person name="Maekawa T."/>
            <person name="Mahanil S."/>
            <person name="Micali C."/>
            <person name="Milgroom M.G."/>
            <person name="Montana G."/>
            <person name="Noir S."/>
            <person name="O'Connell R.J."/>
            <person name="Oberhaensli S."/>
            <person name="Parlange F."/>
            <person name="Pedersen C."/>
            <person name="Quesneville H."/>
            <person name="Reinhardt R."/>
            <person name="Rott M."/>
            <person name="Sacristan S."/>
            <person name="Schmidt S.M."/>
            <person name="Schoen M."/>
            <person name="Skamnioti P."/>
            <person name="Sommer H."/>
            <person name="Stephens A."/>
            <person name="Takahara H."/>
            <person name="Thordal-Christensen H."/>
            <person name="Vigouroux M."/>
            <person name="Wessling R."/>
            <person name="Wicker T."/>
            <person name="Panstruga R."/>
        </authorList>
    </citation>
    <scope>NUCLEOTIDE SEQUENCE [LARGE SCALE GENOMIC DNA]</scope>
    <source>
        <strain evidence="2">DH14</strain>
    </source>
</reference>
<feature type="region of interest" description="Disordered" evidence="1">
    <location>
        <begin position="473"/>
        <end position="496"/>
    </location>
</feature>
<evidence type="ECO:0000313" key="2">
    <source>
        <dbReference type="EMBL" id="CCU83212.1"/>
    </source>
</evidence>
<name>N1JLL7_BLUG1</name>
<feature type="region of interest" description="Disordered" evidence="1">
    <location>
        <begin position="44"/>
        <end position="125"/>
    </location>
</feature>
<dbReference type="EMBL" id="CAUH01008042">
    <property type="protein sequence ID" value="CCU83212.1"/>
    <property type="molecule type" value="Genomic_DNA"/>
</dbReference>
<dbReference type="eggNOG" id="ENOG502SR73">
    <property type="taxonomic scope" value="Eukaryota"/>
</dbReference>